<organism evidence="1 2">
    <name type="scientific">Sinorhizobium fredii (strain USDA 257)</name>
    <dbReference type="NCBI Taxonomy" id="1185652"/>
    <lineage>
        <taxon>Bacteria</taxon>
        <taxon>Pseudomonadati</taxon>
        <taxon>Pseudomonadota</taxon>
        <taxon>Alphaproteobacteria</taxon>
        <taxon>Hyphomicrobiales</taxon>
        <taxon>Rhizobiaceae</taxon>
        <taxon>Sinorhizobium/Ensifer group</taxon>
        <taxon>Sinorhizobium</taxon>
    </lineage>
</organism>
<protein>
    <submittedName>
        <fullName evidence="1">Uncharacterized protein</fullName>
    </submittedName>
</protein>
<accession>I3WZD7</accession>
<evidence type="ECO:0000313" key="1">
    <source>
        <dbReference type="EMBL" id="AFL48993.1"/>
    </source>
</evidence>
<dbReference type="Proteomes" id="UP000006180">
    <property type="component" value="Chromosome"/>
</dbReference>
<name>I3WZD7_SINF2</name>
<dbReference type="HOGENOM" id="CLU_3257884_0_0_5"/>
<evidence type="ECO:0000313" key="2">
    <source>
        <dbReference type="Proteomes" id="UP000006180"/>
    </source>
</evidence>
<sequence>MSRRDFHFLPEELCFPENAKLWRRFLLSWVGSQLRIDFSSFR</sequence>
<dbReference type="AlphaFoldDB" id="I3WZD7"/>
<dbReference type="STRING" id="1185652.USDA257_c03960"/>
<dbReference type="KEGG" id="sfd:USDA257_c03960"/>
<proteinExistence type="predicted"/>
<reference evidence="1 2" key="1">
    <citation type="journal article" date="2012" name="J. Bacteriol.">
        <title>Complete genome sequence of the broad-host-range strain Sinorhizobium fredii USDA257.</title>
        <authorList>
            <person name="Schuldes J."/>
            <person name="Rodriguez Orbegoso M."/>
            <person name="Schmeisser C."/>
            <person name="Krishnan H.B."/>
            <person name="Daniel R."/>
            <person name="Streit W.R."/>
        </authorList>
    </citation>
    <scope>NUCLEOTIDE SEQUENCE [LARGE SCALE GENOMIC DNA]</scope>
    <source>
        <strain evidence="1 2">USDA 257</strain>
    </source>
</reference>
<gene>
    <name evidence="1" type="ORF">USDA257_c03960</name>
</gene>
<dbReference type="PATRIC" id="fig|1185652.3.peg.409"/>
<dbReference type="EMBL" id="CP003563">
    <property type="protein sequence ID" value="AFL48993.1"/>
    <property type="molecule type" value="Genomic_DNA"/>
</dbReference>